<protein>
    <submittedName>
        <fullName evidence="1">Uncharacterized protein</fullName>
    </submittedName>
</protein>
<accession>A0A840L5S2</accession>
<reference evidence="1 2" key="1">
    <citation type="submission" date="2020-08" db="EMBL/GenBank/DDBJ databases">
        <title>Functional genomics of gut bacteria from endangered species of beetles.</title>
        <authorList>
            <person name="Carlos-Shanley C."/>
        </authorList>
    </citation>
    <scope>NUCLEOTIDE SEQUENCE [LARGE SCALE GENOMIC DNA]</scope>
    <source>
        <strain evidence="1 2">S00239</strain>
    </source>
</reference>
<dbReference type="RefSeq" id="WP_184298148.1">
    <property type="nucleotide sequence ID" value="NZ_JACHLP010000003.1"/>
</dbReference>
<dbReference type="EMBL" id="JACHLP010000003">
    <property type="protein sequence ID" value="MBB4843141.1"/>
    <property type="molecule type" value="Genomic_DNA"/>
</dbReference>
<evidence type="ECO:0000313" key="1">
    <source>
        <dbReference type="EMBL" id="MBB4843141.1"/>
    </source>
</evidence>
<name>A0A840L5S2_9BURK</name>
<comment type="caution">
    <text evidence="1">The sequence shown here is derived from an EMBL/GenBank/DDBJ whole genome shotgun (WGS) entry which is preliminary data.</text>
</comment>
<organism evidence="1 2">
    <name type="scientific">Roseateles oligotrophus</name>
    <dbReference type="NCBI Taxonomy" id="1769250"/>
    <lineage>
        <taxon>Bacteria</taxon>
        <taxon>Pseudomonadati</taxon>
        <taxon>Pseudomonadota</taxon>
        <taxon>Betaproteobacteria</taxon>
        <taxon>Burkholderiales</taxon>
        <taxon>Sphaerotilaceae</taxon>
        <taxon>Roseateles</taxon>
    </lineage>
</organism>
<keyword evidence="2" id="KW-1185">Reference proteome</keyword>
<evidence type="ECO:0000313" key="2">
    <source>
        <dbReference type="Proteomes" id="UP000562027"/>
    </source>
</evidence>
<gene>
    <name evidence="1" type="ORF">HNP55_001660</name>
</gene>
<dbReference type="Proteomes" id="UP000562027">
    <property type="component" value="Unassembled WGS sequence"/>
</dbReference>
<dbReference type="AlphaFoldDB" id="A0A840L5S2"/>
<sequence>MADRPDLLDYVLFFETEPEWVHSEGWYYGARFSTQRGMDRIIATIAPDEAEFSFEWWQGELLRVRLSSVMASGWEIESSAAKELLRVSFNDERVKFCELQLKPHVRVEWGMSW</sequence>
<proteinExistence type="predicted"/>